<sequence length="623" mass="69913">MVLAPVQQSIQGYQPSQLKYLQPFVSRQFARPSARPLHPSLTTNPTTLKPNPTTFIMSTMTLASQRCTLRRSADSTRLIRPDIPSIPIPTDDDTQQVETSGLLALPDELLLQICEMVNKELPNLAYLSRRLHYLIFPMYLARRGIPQQALAPNGELILSGDKLDVIPLLQASLFVTSLKHLSYTFRSLELSFDTWILRDLRFLDNFLARLQSLDELTLDFTNINWNLWPSDQSHRGWSSHLGFLLNTIITIPCRVLTLLRGTPADKTASQKARPTKRPSSSGGDGPDGQRSLHAPRRPLAALKKVVLGGKPERSPSPNHTAHAIISDSRSIRLSQSARAKVALTKFKVHSPLFLIYPCRNWTIEVINISPITSLSFGPMGISSEQWTDTLQSLTVPALTDLAFNSCPIATTDLVDFLIRHPKISHLHLDRILQPSPVPIYLPDDCLSELTSFAADLEGLITFLIMARGLTKLRSIWFLWRIASGHRFDLHPLIQKYDALAPLITTGSTIGVKIALESGSKDWLFANLPRHLENRETESTFLQSVTHLSFVSEFVYATHPPTWLYLFPQLRWVSFKRCTEPTMDMSDFVSAVRASCPTLTNLEINGLDHIAVTLDRHPDTHGVE</sequence>
<proteinExistence type="predicted"/>
<name>A0ACD3AV74_9AGAR</name>
<keyword evidence="2" id="KW-1185">Reference proteome</keyword>
<protein>
    <submittedName>
        <fullName evidence="1">Uncharacterized protein</fullName>
    </submittedName>
</protein>
<evidence type="ECO:0000313" key="1">
    <source>
        <dbReference type="EMBL" id="TFK69643.1"/>
    </source>
</evidence>
<reference evidence="1 2" key="1">
    <citation type="journal article" date="2019" name="Nat. Ecol. Evol.">
        <title>Megaphylogeny resolves global patterns of mushroom evolution.</title>
        <authorList>
            <person name="Varga T."/>
            <person name="Krizsan K."/>
            <person name="Foldi C."/>
            <person name="Dima B."/>
            <person name="Sanchez-Garcia M."/>
            <person name="Sanchez-Ramirez S."/>
            <person name="Szollosi G.J."/>
            <person name="Szarkandi J.G."/>
            <person name="Papp V."/>
            <person name="Albert L."/>
            <person name="Andreopoulos W."/>
            <person name="Angelini C."/>
            <person name="Antonin V."/>
            <person name="Barry K.W."/>
            <person name="Bougher N.L."/>
            <person name="Buchanan P."/>
            <person name="Buyck B."/>
            <person name="Bense V."/>
            <person name="Catcheside P."/>
            <person name="Chovatia M."/>
            <person name="Cooper J."/>
            <person name="Damon W."/>
            <person name="Desjardin D."/>
            <person name="Finy P."/>
            <person name="Geml J."/>
            <person name="Haridas S."/>
            <person name="Hughes K."/>
            <person name="Justo A."/>
            <person name="Karasinski D."/>
            <person name="Kautmanova I."/>
            <person name="Kiss B."/>
            <person name="Kocsube S."/>
            <person name="Kotiranta H."/>
            <person name="LaButti K.M."/>
            <person name="Lechner B.E."/>
            <person name="Liimatainen K."/>
            <person name="Lipzen A."/>
            <person name="Lukacs Z."/>
            <person name="Mihaltcheva S."/>
            <person name="Morgado L.N."/>
            <person name="Niskanen T."/>
            <person name="Noordeloos M.E."/>
            <person name="Ohm R.A."/>
            <person name="Ortiz-Santana B."/>
            <person name="Ovrebo C."/>
            <person name="Racz N."/>
            <person name="Riley R."/>
            <person name="Savchenko A."/>
            <person name="Shiryaev A."/>
            <person name="Soop K."/>
            <person name="Spirin V."/>
            <person name="Szebenyi C."/>
            <person name="Tomsovsky M."/>
            <person name="Tulloss R.E."/>
            <person name="Uehling J."/>
            <person name="Grigoriev I.V."/>
            <person name="Vagvolgyi C."/>
            <person name="Papp T."/>
            <person name="Martin F.M."/>
            <person name="Miettinen O."/>
            <person name="Hibbett D.S."/>
            <person name="Nagy L.G."/>
        </authorList>
    </citation>
    <scope>NUCLEOTIDE SEQUENCE [LARGE SCALE GENOMIC DNA]</scope>
    <source>
        <strain evidence="1 2">NL-1719</strain>
    </source>
</reference>
<accession>A0ACD3AV74</accession>
<organism evidence="1 2">
    <name type="scientific">Pluteus cervinus</name>
    <dbReference type="NCBI Taxonomy" id="181527"/>
    <lineage>
        <taxon>Eukaryota</taxon>
        <taxon>Fungi</taxon>
        <taxon>Dikarya</taxon>
        <taxon>Basidiomycota</taxon>
        <taxon>Agaricomycotina</taxon>
        <taxon>Agaricomycetes</taxon>
        <taxon>Agaricomycetidae</taxon>
        <taxon>Agaricales</taxon>
        <taxon>Pluteineae</taxon>
        <taxon>Pluteaceae</taxon>
        <taxon>Pluteus</taxon>
    </lineage>
</organism>
<dbReference type="Proteomes" id="UP000308600">
    <property type="component" value="Unassembled WGS sequence"/>
</dbReference>
<dbReference type="EMBL" id="ML208327">
    <property type="protein sequence ID" value="TFK69643.1"/>
    <property type="molecule type" value="Genomic_DNA"/>
</dbReference>
<evidence type="ECO:0000313" key="2">
    <source>
        <dbReference type="Proteomes" id="UP000308600"/>
    </source>
</evidence>
<gene>
    <name evidence="1" type="ORF">BDN72DRAFT_959423</name>
</gene>